<reference evidence="2 3" key="1">
    <citation type="submission" date="2023-08" db="EMBL/GenBank/DDBJ databases">
        <title>Draft genome sequence of Janthinobacterium lividum.</title>
        <authorList>
            <person name="Chun B.H."/>
            <person name="Lee Y."/>
        </authorList>
    </citation>
    <scope>NUCLEOTIDE SEQUENCE [LARGE SCALE GENOMIC DNA]</scope>
    <source>
        <strain evidence="2 3">AMJK</strain>
    </source>
</reference>
<feature type="transmembrane region" description="Helical" evidence="1">
    <location>
        <begin position="162"/>
        <end position="186"/>
    </location>
</feature>
<evidence type="ECO:0000313" key="3">
    <source>
        <dbReference type="Proteomes" id="UP001237592"/>
    </source>
</evidence>
<dbReference type="InterPro" id="IPR049458">
    <property type="entry name" value="EpsG-like"/>
</dbReference>
<feature type="transmembrane region" description="Helical" evidence="1">
    <location>
        <begin position="319"/>
        <end position="340"/>
    </location>
</feature>
<feature type="transmembrane region" description="Helical" evidence="1">
    <location>
        <begin position="236"/>
        <end position="252"/>
    </location>
</feature>
<evidence type="ECO:0000256" key="1">
    <source>
        <dbReference type="SAM" id="Phobius"/>
    </source>
</evidence>
<keyword evidence="1" id="KW-0812">Transmembrane</keyword>
<protein>
    <submittedName>
        <fullName evidence="2">EpsG family protein</fullName>
    </submittedName>
</protein>
<sequence>MPIGQVYILAFLPVLILGMFTQDKSRLSFQIAMCCLITLCAFAFRSPEFGTDSSTYLNYFLTACRGGGGGIEADDYSFYVMDFVFSMAPGALCNRYAFASIWILFIVLPILFMKGNIRVKFFMLFFLVISPVGTEFFTNAFRQSASAILFCVAVSRGMKTKSGLVFLVLSLLLHKSSLLLLAIYLLSCCDMRRLLQGGLVVLLCLFIVPADSVLYAPVNGFIYEVTKYLAHDNDEILARISIYASFFCLYGFMRHLNKREYIDLKPYASFLWLLFIASVLLFPLPYFSYRFVYSIYPIFVWCFAYELERSRALEMYPRVYCYVLASFGLTIAFLLGSSSINSVSFF</sequence>
<feature type="transmembrane region" description="Helical" evidence="1">
    <location>
        <begin position="121"/>
        <end position="142"/>
    </location>
</feature>
<dbReference type="RefSeq" id="WP_081345482.1">
    <property type="nucleotide sequence ID" value="NZ_CBCRWJ010000003.1"/>
</dbReference>
<name>A0ABU0XTH0_9BURK</name>
<proteinExistence type="predicted"/>
<dbReference type="Proteomes" id="UP001237592">
    <property type="component" value="Unassembled WGS sequence"/>
</dbReference>
<feature type="transmembrane region" description="Helical" evidence="1">
    <location>
        <begin position="264"/>
        <end position="284"/>
    </location>
</feature>
<feature type="transmembrane region" description="Helical" evidence="1">
    <location>
        <begin position="27"/>
        <end position="44"/>
    </location>
</feature>
<keyword evidence="3" id="KW-1185">Reference proteome</keyword>
<dbReference type="EMBL" id="JAVFKP010000002">
    <property type="protein sequence ID" value="MDQ4626260.1"/>
    <property type="molecule type" value="Genomic_DNA"/>
</dbReference>
<feature type="transmembrane region" description="Helical" evidence="1">
    <location>
        <begin position="96"/>
        <end position="114"/>
    </location>
</feature>
<feature type="transmembrane region" description="Helical" evidence="1">
    <location>
        <begin position="198"/>
        <end position="216"/>
    </location>
</feature>
<gene>
    <name evidence="2" type="ORF">RB624_10230</name>
</gene>
<accession>A0ABU0XTH0</accession>
<evidence type="ECO:0000313" key="2">
    <source>
        <dbReference type="EMBL" id="MDQ4626260.1"/>
    </source>
</evidence>
<feature type="transmembrane region" description="Helical" evidence="1">
    <location>
        <begin position="6"/>
        <end position="22"/>
    </location>
</feature>
<comment type="caution">
    <text evidence="2">The sequence shown here is derived from an EMBL/GenBank/DDBJ whole genome shotgun (WGS) entry which is preliminary data.</text>
</comment>
<keyword evidence="1" id="KW-0472">Membrane</keyword>
<keyword evidence="1" id="KW-1133">Transmembrane helix</keyword>
<organism evidence="2 3">
    <name type="scientific">Janthinobacterium lividum</name>
    <dbReference type="NCBI Taxonomy" id="29581"/>
    <lineage>
        <taxon>Bacteria</taxon>
        <taxon>Pseudomonadati</taxon>
        <taxon>Pseudomonadota</taxon>
        <taxon>Betaproteobacteria</taxon>
        <taxon>Burkholderiales</taxon>
        <taxon>Oxalobacteraceae</taxon>
        <taxon>Janthinobacterium</taxon>
    </lineage>
</organism>
<feature type="transmembrane region" description="Helical" evidence="1">
    <location>
        <begin position="290"/>
        <end position="307"/>
    </location>
</feature>
<dbReference type="Pfam" id="PF14897">
    <property type="entry name" value="EpsG"/>
    <property type="match status" value="1"/>
</dbReference>